<evidence type="ECO:0000313" key="3">
    <source>
        <dbReference type="Proteomes" id="UP000596660"/>
    </source>
</evidence>
<reference evidence="2" key="2">
    <citation type="submission" date="2021-03" db="UniProtKB">
        <authorList>
            <consortium name="EnsemblPlants"/>
        </authorList>
    </citation>
    <scope>IDENTIFICATION</scope>
</reference>
<reference evidence="2" key="1">
    <citation type="journal article" date="2017" name="Nature">
        <title>The genome of Chenopodium quinoa.</title>
        <authorList>
            <person name="Jarvis D.E."/>
            <person name="Ho Y.S."/>
            <person name="Lightfoot D.J."/>
            <person name="Schmoeckel S.M."/>
            <person name="Li B."/>
            <person name="Borm T.J.A."/>
            <person name="Ohyanagi H."/>
            <person name="Mineta K."/>
            <person name="Michell C.T."/>
            <person name="Saber N."/>
            <person name="Kharbatia N.M."/>
            <person name="Rupper R.R."/>
            <person name="Sharp A.R."/>
            <person name="Dally N."/>
            <person name="Boughton B.A."/>
            <person name="Woo Y.H."/>
            <person name="Gao G."/>
            <person name="Schijlen E.G.W.M."/>
            <person name="Guo X."/>
            <person name="Momin A.A."/>
            <person name="Negrao S."/>
            <person name="Al-Babili S."/>
            <person name="Gehring C."/>
            <person name="Roessner U."/>
            <person name="Jung C."/>
            <person name="Murphy K."/>
            <person name="Arold S.T."/>
            <person name="Gojobori T."/>
            <person name="van der Linden C.G."/>
            <person name="van Loo E.N."/>
            <person name="Jellen E.N."/>
            <person name="Maughan P.J."/>
            <person name="Tester M."/>
        </authorList>
    </citation>
    <scope>NUCLEOTIDE SEQUENCE [LARGE SCALE GENOMIC DNA]</scope>
    <source>
        <strain evidence="2">cv. PI 614886</strain>
    </source>
</reference>
<evidence type="ECO:0000313" key="2">
    <source>
        <dbReference type="EnsemblPlants" id="AUR62022520-RA:cds"/>
    </source>
</evidence>
<name>A0A803M2S2_CHEQI</name>
<feature type="region of interest" description="Disordered" evidence="1">
    <location>
        <begin position="1"/>
        <end position="132"/>
    </location>
</feature>
<sequence length="132" mass="14593">MAGAEPKIILTDQDQAMSNAMERSGVRRLRTPSIRDAPPPSVATTSLSHSKETGENDRPNQLKRPEKTTGANGGNCEEKTTGARKGERDGEGMKKKRRPPELARRKGEETRPGDGETEDRRRSLQEDEIALQ</sequence>
<dbReference type="Gramene" id="AUR62022520-RA">
    <property type="protein sequence ID" value="AUR62022520-RA:cds"/>
    <property type="gene ID" value="AUR62022520"/>
</dbReference>
<protein>
    <submittedName>
        <fullName evidence="2">Uncharacterized protein</fullName>
    </submittedName>
</protein>
<dbReference type="AlphaFoldDB" id="A0A803M2S2"/>
<feature type="compositionally biased region" description="Basic and acidic residues" evidence="1">
    <location>
        <begin position="76"/>
        <end position="125"/>
    </location>
</feature>
<dbReference type="EnsemblPlants" id="AUR62022520-RA">
    <property type="protein sequence ID" value="AUR62022520-RA:cds"/>
    <property type="gene ID" value="AUR62022520"/>
</dbReference>
<accession>A0A803M2S2</accession>
<proteinExistence type="predicted"/>
<feature type="compositionally biased region" description="Basic and acidic residues" evidence="1">
    <location>
        <begin position="49"/>
        <end position="67"/>
    </location>
</feature>
<keyword evidence="3" id="KW-1185">Reference proteome</keyword>
<evidence type="ECO:0000256" key="1">
    <source>
        <dbReference type="SAM" id="MobiDB-lite"/>
    </source>
</evidence>
<dbReference type="Proteomes" id="UP000596660">
    <property type="component" value="Unplaced"/>
</dbReference>
<organism evidence="2 3">
    <name type="scientific">Chenopodium quinoa</name>
    <name type="common">Quinoa</name>
    <dbReference type="NCBI Taxonomy" id="63459"/>
    <lineage>
        <taxon>Eukaryota</taxon>
        <taxon>Viridiplantae</taxon>
        <taxon>Streptophyta</taxon>
        <taxon>Embryophyta</taxon>
        <taxon>Tracheophyta</taxon>
        <taxon>Spermatophyta</taxon>
        <taxon>Magnoliopsida</taxon>
        <taxon>eudicotyledons</taxon>
        <taxon>Gunneridae</taxon>
        <taxon>Pentapetalae</taxon>
        <taxon>Caryophyllales</taxon>
        <taxon>Chenopodiaceae</taxon>
        <taxon>Chenopodioideae</taxon>
        <taxon>Atripliceae</taxon>
        <taxon>Chenopodium</taxon>
    </lineage>
</organism>